<sequence>MEYVKKYIDERAQHKQEYDIRINKRQMQSNDGKVASSKALNTGSIVTKSSRTESNKKDTSSRLGNYIMHDVDADIRPINDKVPFAEDDSNTTPDSTNMCHKGGKIDQDAKQYQVKSPLLNAEFFKTKDMVEKEVYNELSN</sequence>
<feature type="compositionally biased region" description="Basic and acidic residues" evidence="1">
    <location>
        <begin position="50"/>
        <end position="60"/>
    </location>
</feature>
<comment type="caution">
    <text evidence="2">The sequence shown here is derived from an EMBL/GenBank/DDBJ whole genome shotgun (WGS) entry which is preliminary data.</text>
</comment>
<accession>A0A699JC48</accession>
<feature type="region of interest" description="Disordered" evidence="1">
    <location>
        <begin position="81"/>
        <end position="103"/>
    </location>
</feature>
<dbReference type="AlphaFoldDB" id="A0A699JC48"/>
<feature type="region of interest" description="Disordered" evidence="1">
    <location>
        <begin position="21"/>
        <end position="65"/>
    </location>
</feature>
<reference evidence="2" key="1">
    <citation type="journal article" date="2019" name="Sci. Rep.">
        <title>Draft genome of Tanacetum cinerariifolium, the natural source of mosquito coil.</title>
        <authorList>
            <person name="Yamashiro T."/>
            <person name="Shiraishi A."/>
            <person name="Satake H."/>
            <person name="Nakayama K."/>
        </authorList>
    </citation>
    <scope>NUCLEOTIDE SEQUENCE</scope>
</reference>
<feature type="non-terminal residue" evidence="2">
    <location>
        <position position="140"/>
    </location>
</feature>
<evidence type="ECO:0000313" key="2">
    <source>
        <dbReference type="EMBL" id="GFA25449.1"/>
    </source>
</evidence>
<proteinExistence type="predicted"/>
<gene>
    <name evidence="2" type="ORF">Tci_597421</name>
</gene>
<protein>
    <submittedName>
        <fullName evidence="2">Uncharacterized protein</fullName>
    </submittedName>
</protein>
<organism evidence="2">
    <name type="scientific">Tanacetum cinerariifolium</name>
    <name type="common">Dalmatian daisy</name>
    <name type="synonym">Chrysanthemum cinerariifolium</name>
    <dbReference type="NCBI Taxonomy" id="118510"/>
    <lineage>
        <taxon>Eukaryota</taxon>
        <taxon>Viridiplantae</taxon>
        <taxon>Streptophyta</taxon>
        <taxon>Embryophyta</taxon>
        <taxon>Tracheophyta</taxon>
        <taxon>Spermatophyta</taxon>
        <taxon>Magnoliopsida</taxon>
        <taxon>eudicotyledons</taxon>
        <taxon>Gunneridae</taxon>
        <taxon>Pentapetalae</taxon>
        <taxon>asterids</taxon>
        <taxon>campanulids</taxon>
        <taxon>Asterales</taxon>
        <taxon>Asteraceae</taxon>
        <taxon>Asteroideae</taxon>
        <taxon>Anthemideae</taxon>
        <taxon>Anthemidinae</taxon>
        <taxon>Tanacetum</taxon>
    </lineage>
</organism>
<dbReference type="EMBL" id="BKCJ010393261">
    <property type="protein sequence ID" value="GFA25449.1"/>
    <property type="molecule type" value="Genomic_DNA"/>
</dbReference>
<feature type="compositionally biased region" description="Polar residues" evidence="1">
    <location>
        <begin position="38"/>
        <end position="49"/>
    </location>
</feature>
<name>A0A699JC48_TANCI</name>
<evidence type="ECO:0000256" key="1">
    <source>
        <dbReference type="SAM" id="MobiDB-lite"/>
    </source>
</evidence>